<dbReference type="GO" id="GO:0004852">
    <property type="term" value="F:uroporphyrinogen-III synthase activity"/>
    <property type="evidence" value="ECO:0007669"/>
    <property type="project" value="InterPro"/>
</dbReference>
<dbReference type="InterPro" id="IPR006366">
    <property type="entry name" value="CobA/CysG_C"/>
</dbReference>
<dbReference type="EMBL" id="MGDI01000028">
    <property type="protein sequence ID" value="OGL52997.1"/>
    <property type="molecule type" value="Genomic_DNA"/>
</dbReference>
<feature type="domain" description="Tetrapyrrole methylase" evidence="6">
    <location>
        <begin position="5"/>
        <end position="216"/>
    </location>
</feature>
<evidence type="ECO:0000259" key="6">
    <source>
        <dbReference type="Pfam" id="PF00590"/>
    </source>
</evidence>
<dbReference type="CDD" id="cd11642">
    <property type="entry name" value="SUMT"/>
    <property type="match status" value="1"/>
</dbReference>
<dbReference type="Pfam" id="PF02602">
    <property type="entry name" value="HEM4"/>
    <property type="match status" value="1"/>
</dbReference>
<dbReference type="InterPro" id="IPR014776">
    <property type="entry name" value="4pyrrole_Mease_sub2"/>
</dbReference>
<dbReference type="SUPFAM" id="SSF69618">
    <property type="entry name" value="HemD-like"/>
    <property type="match status" value="1"/>
</dbReference>
<dbReference type="Pfam" id="PF00590">
    <property type="entry name" value="TP_methylase"/>
    <property type="match status" value="1"/>
</dbReference>
<dbReference type="InterPro" id="IPR000878">
    <property type="entry name" value="4pyrrol_Mease"/>
</dbReference>
<dbReference type="FunFam" id="3.40.1010.10:FF:000001">
    <property type="entry name" value="Siroheme synthase"/>
    <property type="match status" value="1"/>
</dbReference>
<proteinExistence type="predicted"/>
<keyword evidence="2 8" id="KW-0489">Methyltransferase</keyword>
<dbReference type="AlphaFoldDB" id="A0A1F7SII0"/>
<dbReference type="GO" id="GO:0019354">
    <property type="term" value="P:siroheme biosynthetic process"/>
    <property type="evidence" value="ECO:0007669"/>
    <property type="project" value="InterPro"/>
</dbReference>
<dbReference type="NCBIfam" id="TIGR01469">
    <property type="entry name" value="cobA_cysG_Cterm"/>
    <property type="match status" value="1"/>
</dbReference>
<keyword evidence="5" id="KW-0627">Porphyrin biosynthesis</keyword>
<gene>
    <name evidence="8" type="ORF">A3G31_08775</name>
</gene>
<dbReference type="GO" id="GO:0004851">
    <property type="term" value="F:uroporphyrin-III C-methyltransferase activity"/>
    <property type="evidence" value="ECO:0007669"/>
    <property type="project" value="UniProtKB-EC"/>
</dbReference>
<dbReference type="PANTHER" id="PTHR45790:SF3">
    <property type="entry name" value="S-ADENOSYL-L-METHIONINE-DEPENDENT UROPORPHYRINOGEN III METHYLTRANSFERASE, CHLOROPLASTIC"/>
    <property type="match status" value="1"/>
</dbReference>
<evidence type="ECO:0000259" key="7">
    <source>
        <dbReference type="Pfam" id="PF02602"/>
    </source>
</evidence>
<dbReference type="InterPro" id="IPR035996">
    <property type="entry name" value="4pyrrol_Methylase_sf"/>
</dbReference>
<evidence type="ECO:0000256" key="1">
    <source>
        <dbReference type="ARBA" id="ARBA00012162"/>
    </source>
</evidence>
<dbReference type="SUPFAM" id="SSF53790">
    <property type="entry name" value="Tetrapyrrole methylase"/>
    <property type="match status" value="1"/>
</dbReference>
<reference evidence="8 9" key="1">
    <citation type="journal article" date="2016" name="Nat. Commun.">
        <title>Thousands of microbial genomes shed light on interconnected biogeochemical processes in an aquifer system.</title>
        <authorList>
            <person name="Anantharaman K."/>
            <person name="Brown C.T."/>
            <person name="Hug L.A."/>
            <person name="Sharon I."/>
            <person name="Castelle C.J."/>
            <person name="Probst A.J."/>
            <person name="Thomas B.C."/>
            <person name="Singh A."/>
            <person name="Wilkins M.J."/>
            <person name="Karaoz U."/>
            <person name="Brodie E.L."/>
            <person name="Williams K.H."/>
            <person name="Hubbard S.S."/>
            <person name="Banfield J.F."/>
        </authorList>
    </citation>
    <scope>NUCLEOTIDE SEQUENCE [LARGE SCALE GENOMIC DNA]</scope>
</reference>
<evidence type="ECO:0000256" key="4">
    <source>
        <dbReference type="ARBA" id="ARBA00022691"/>
    </source>
</evidence>
<dbReference type="STRING" id="1817883.A3G31_08775"/>
<evidence type="ECO:0000313" key="8">
    <source>
        <dbReference type="EMBL" id="OGL52997.1"/>
    </source>
</evidence>
<dbReference type="Gene3D" id="3.40.50.10090">
    <property type="match status" value="2"/>
</dbReference>
<keyword evidence="3 8" id="KW-0808">Transferase</keyword>
<feature type="domain" description="Tetrapyrrole biosynthesis uroporphyrinogen III synthase" evidence="7">
    <location>
        <begin position="267"/>
        <end position="497"/>
    </location>
</feature>
<evidence type="ECO:0000256" key="3">
    <source>
        <dbReference type="ARBA" id="ARBA00022679"/>
    </source>
</evidence>
<dbReference type="PROSITE" id="PS00839">
    <property type="entry name" value="SUMT_1"/>
    <property type="match status" value="1"/>
</dbReference>
<keyword evidence="4" id="KW-0949">S-adenosyl-L-methionine</keyword>
<dbReference type="InterPro" id="IPR050161">
    <property type="entry name" value="Siro_Cobalamin_biosynth"/>
</dbReference>
<dbReference type="Gene3D" id="3.30.950.10">
    <property type="entry name" value="Methyltransferase, Cobalt-precorrin-4 Transmethylase, Domain 2"/>
    <property type="match status" value="1"/>
</dbReference>
<comment type="caution">
    <text evidence="8">The sequence shown here is derived from an EMBL/GenBank/DDBJ whole genome shotgun (WGS) entry which is preliminary data.</text>
</comment>
<accession>A0A1F7SII0</accession>
<dbReference type="FunFam" id="3.30.950.10:FF:000001">
    <property type="entry name" value="Siroheme synthase"/>
    <property type="match status" value="1"/>
</dbReference>
<evidence type="ECO:0000256" key="5">
    <source>
        <dbReference type="ARBA" id="ARBA00023244"/>
    </source>
</evidence>
<name>A0A1F7SII0_9BACT</name>
<dbReference type="GO" id="GO:0032259">
    <property type="term" value="P:methylation"/>
    <property type="evidence" value="ECO:0007669"/>
    <property type="project" value="UniProtKB-KW"/>
</dbReference>
<dbReference type="EC" id="2.1.1.107" evidence="1"/>
<dbReference type="InterPro" id="IPR036108">
    <property type="entry name" value="4pyrrol_syn_uPrphyn_synt_sf"/>
</dbReference>
<dbReference type="Gene3D" id="3.40.1010.10">
    <property type="entry name" value="Cobalt-precorrin-4 Transmethylase, Domain 1"/>
    <property type="match status" value="1"/>
</dbReference>
<dbReference type="Proteomes" id="UP000178082">
    <property type="component" value="Unassembled WGS sequence"/>
</dbReference>
<evidence type="ECO:0000256" key="2">
    <source>
        <dbReference type="ARBA" id="ARBA00022603"/>
    </source>
</evidence>
<dbReference type="InterPro" id="IPR003754">
    <property type="entry name" value="4pyrrol_synth_uPrphyn_synth"/>
</dbReference>
<sequence length="507" mass="56022">MNKGKVYLVGAGPGDPSLITLKGVNCIKNADVVVYDRLINQDILSYAREDAELIYFGKKPKSHSIKQDEINRLIIKKAREGKTIVRLKGGDPFIFGRGGEEALALAEKRIPFEIVPGVSSAIAVPTYAGIPLTHRDYASAVTFITGHKKDGSSLPVITKEIASLQGTLVILMGAGNLGSILDDFIRLGKSPSAQIAIISSGTTPRQEILTGTIKELKNKTNTKRVKPPAVIVIGDVVNLSKKLRWYEKKPLFNKKFLITSPEPGASKIASHLENFGAEAIKLPVIKIVPVENFLIIDKAIKEINKYHWIIFTSQNGIDLFMKRFILKGKHLKDFKAIKFAVIGKVTGGKLKKYGIKASFIPKKYNSEALLSGLKKYSLKGKNILIPRAQETSKVLPLGLKKIGAKVDEIVLYRIQNEKVNCNKVKSLLKENNADVVAFTSPSGVKSFFNLFTKKEIIYYFNKISIASIGPVTSKAIEEFEMKADIMPKEYTIKGMVEAIDNYFNNIN</sequence>
<evidence type="ECO:0000313" key="9">
    <source>
        <dbReference type="Proteomes" id="UP000178082"/>
    </source>
</evidence>
<dbReference type="NCBIfam" id="NF004790">
    <property type="entry name" value="PRK06136.1"/>
    <property type="match status" value="1"/>
</dbReference>
<organism evidence="8 9">
    <name type="scientific">Candidatus Schekmanbacteria bacterium RIFCSPLOWO2_12_FULL_38_15</name>
    <dbReference type="NCBI Taxonomy" id="1817883"/>
    <lineage>
        <taxon>Bacteria</taxon>
        <taxon>Candidatus Schekmaniibacteriota</taxon>
    </lineage>
</organism>
<dbReference type="InterPro" id="IPR003043">
    <property type="entry name" value="Uropor_MeTrfase_CS"/>
</dbReference>
<dbReference type="PANTHER" id="PTHR45790">
    <property type="entry name" value="SIROHEME SYNTHASE-RELATED"/>
    <property type="match status" value="1"/>
</dbReference>
<dbReference type="CDD" id="cd06578">
    <property type="entry name" value="HemD"/>
    <property type="match status" value="1"/>
</dbReference>
<protein>
    <recommendedName>
        <fullName evidence="1">uroporphyrinogen-III C-methyltransferase</fullName>
        <ecNumber evidence="1">2.1.1.107</ecNumber>
    </recommendedName>
</protein>
<dbReference type="InterPro" id="IPR014777">
    <property type="entry name" value="4pyrrole_Mease_sub1"/>
</dbReference>